<protein>
    <submittedName>
        <fullName evidence="1">Uncharacterized protein</fullName>
    </submittedName>
</protein>
<sequence length="79" mass="8552">MASAEANHIWVLVGSSNDPSNILGLYFLKSLKCLAFANSWSRTFCGSTLGHEQGLARSVGQYRTIPIHLSAYLVISAPL</sequence>
<evidence type="ECO:0000313" key="2">
    <source>
        <dbReference type="Proteomes" id="UP000321947"/>
    </source>
</evidence>
<dbReference type="AlphaFoldDB" id="A0A5D3BU68"/>
<evidence type="ECO:0000313" key="1">
    <source>
        <dbReference type="EMBL" id="TYK03213.1"/>
    </source>
</evidence>
<dbReference type="Proteomes" id="UP000321947">
    <property type="component" value="Unassembled WGS sequence"/>
</dbReference>
<reference evidence="1 2" key="1">
    <citation type="submission" date="2019-08" db="EMBL/GenBank/DDBJ databases">
        <title>Draft genome sequences of two oriental melons (Cucumis melo L. var makuwa).</title>
        <authorList>
            <person name="Kwon S.-Y."/>
        </authorList>
    </citation>
    <scope>NUCLEOTIDE SEQUENCE [LARGE SCALE GENOMIC DNA]</scope>
    <source>
        <strain evidence="2">cv. Chang Bougi</strain>
        <tissue evidence="1">Leaf</tissue>
    </source>
</reference>
<name>A0A5D3BU68_CUCMM</name>
<dbReference type="EMBL" id="SSTD01015292">
    <property type="protein sequence ID" value="TYK03213.1"/>
    <property type="molecule type" value="Genomic_DNA"/>
</dbReference>
<comment type="caution">
    <text evidence="1">The sequence shown here is derived from an EMBL/GenBank/DDBJ whole genome shotgun (WGS) entry which is preliminary data.</text>
</comment>
<accession>A0A5D3BU68</accession>
<organism evidence="1 2">
    <name type="scientific">Cucumis melo var. makuwa</name>
    <name type="common">Oriental melon</name>
    <dbReference type="NCBI Taxonomy" id="1194695"/>
    <lineage>
        <taxon>Eukaryota</taxon>
        <taxon>Viridiplantae</taxon>
        <taxon>Streptophyta</taxon>
        <taxon>Embryophyta</taxon>
        <taxon>Tracheophyta</taxon>
        <taxon>Spermatophyta</taxon>
        <taxon>Magnoliopsida</taxon>
        <taxon>eudicotyledons</taxon>
        <taxon>Gunneridae</taxon>
        <taxon>Pentapetalae</taxon>
        <taxon>rosids</taxon>
        <taxon>fabids</taxon>
        <taxon>Cucurbitales</taxon>
        <taxon>Cucurbitaceae</taxon>
        <taxon>Benincaseae</taxon>
        <taxon>Cucumis</taxon>
    </lineage>
</organism>
<proteinExistence type="predicted"/>
<gene>
    <name evidence="1" type="ORF">E5676_scaffold298G00230</name>
</gene>